<proteinExistence type="predicted"/>
<accession>A0A7Z9D5K8</accession>
<feature type="compositionally biased region" description="Basic and acidic residues" evidence="1">
    <location>
        <begin position="274"/>
        <end position="290"/>
    </location>
</feature>
<evidence type="ECO:0000256" key="2">
    <source>
        <dbReference type="SAM" id="SignalP"/>
    </source>
</evidence>
<feature type="region of interest" description="Disordered" evidence="1">
    <location>
        <begin position="159"/>
        <end position="219"/>
    </location>
</feature>
<dbReference type="AlphaFoldDB" id="A0A7Z9D5K8"/>
<feature type="compositionally biased region" description="Basic and acidic residues" evidence="1">
    <location>
        <begin position="62"/>
        <end position="76"/>
    </location>
</feature>
<feature type="compositionally biased region" description="Low complexity" evidence="1">
    <location>
        <begin position="31"/>
        <end position="52"/>
    </location>
</feature>
<reference evidence="3 4" key="1">
    <citation type="submission" date="2018-12" db="EMBL/GenBank/DDBJ databases">
        <authorList>
            <consortium name="Pathogen Informatics"/>
        </authorList>
    </citation>
    <scope>NUCLEOTIDE SEQUENCE [LARGE SCALE GENOMIC DNA]</scope>
    <source>
        <strain evidence="3 4">NCTC10207</strain>
    </source>
</reference>
<dbReference type="RefSeq" id="WP_126499379.1">
    <property type="nucleotide sequence ID" value="NZ_LR134479.1"/>
</dbReference>
<feature type="chain" id="PRO_5030821612" description="Lipoprotein" evidence="2">
    <location>
        <begin position="32"/>
        <end position="452"/>
    </location>
</feature>
<dbReference type="PROSITE" id="PS51257">
    <property type="entry name" value="PROKAR_LIPOPROTEIN"/>
    <property type="match status" value="1"/>
</dbReference>
<gene>
    <name evidence="3" type="ORF">NCTC10207_00046</name>
</gene>
<evidence type="ECO:0008006" key="5">
    <source>
        <dbReference type="Google" id="ProtNLM"/>
    </source>
</evidence>
<organism evidence="3 4">
    <name type="scientific">Rothia aeria</name>
    <dbReference type="NCBI Taxonomy" id="172042"/>
    <lineage>
        <taxon>Bacteria</taxon>
        <taxon>Bacillati</taxon>
        <taxon>Actinomycetota</taxon>
        <taxon>Actinomycetes</taxon>
        <taxon>Micrococcales</taxon>
        <taxon>Micrococcaceae</taxon>
        <taxon>Rothia</taxon>
    </lineage>
</organism>
<keyword evidence="2" id="KW-0732">Signal</keyword>
<feature type="compositionally biased region" description="Low complexity" evidence="1">
    <location>
        <begin position="186"/>
        <end position="203"/>
    </location>
</feature>
<feature type="region of interest" description="Disordered" evidence="1">
    <location>
        <begin position="419"/>
        <end position="452"/>
    </location>
</feature>
<evidence type="ECO:0000313" key="4">
    <source>
        <dbReference type="Proteomes" id="UP000282386"/>
    </source>
</evidence>
<feature type="region of interest" description="Disordered" evidence="1">
    <location>
        <begin position="26"/>
        <end position="92"/>
    </location>
</feature>
<protein>
    <recommendedName>
        <fullName evidence="5">Lipoprotein</fullName>
    </recommendedName>
</protein>
<dbReference type="EMBL" id="LR134479">
    <property type="protein sequence ID" value="VEI21980.1"/>
    <property type="molecule type" value="Genomic_DNA"/>
</dbReference>
<feature type="compositionally biased region" description="Polar residues" evidence="1">
    <location>
        <begin position="291"/>
        <end position="303"/>
    </location>
</feature>
<sequence length="452" mass="48649">MLTPRRFAAPLSASVALVLALSACTTSSVKSQESSPTMSESSAAAATSESSPVNTAAASESADDKLPVGLTDDNKAGKPRPRSSMKDTLKGATINEDGSWTYDKPDGTVMTTNADGTWHWKDEKNGQEATLHADGSWDYSTHNEYVKKTIHMNADGTWRQKNEKTGDSTETRADGSWENHEGGGKYVTTGTTEGTATKKNTATGEEREIPKEGFPVVPPAPHTQVTENVVGPNSVVPLKPRVGLKPGLKVTYAVPGSEEDKQASAEADGTALTDDNKAGKPRPRSTDKYSESNATINEDGSWTHTTVGGVEVKVNADGTWEWKSTKDGSSAALHADGSWDFDDVKYQQKIHVNADGSWTWEDQRNQSVTITHADGSWRYEDDRSLDTGLADGTAHHVDKQHSNFNREIKKEHFPAKVPGFPTSYVSKNGVGPNSVVPLKPRTPLKVGQKAVS</sequence>
<feature type="signal peptide" evidence="2">
    <location>
        <begin position="1"/>
        <end position="31"/>
    </location>
</feature>
<feature type="region of interest" description="Disordered" evidence="1">
    <location>
        <begin position="255"/>
        <end position="303"/>
    </location>
</feature>
<feature type="compositionally biased region" description="Basic and acidic residues" evidence="1">
    <location>
        <begin position="159"/>
        <end position="183"/>
    </location>
</feature>
<dbReference type="Proteomes" id="UP000282386">
    <property type="component" value="Chromosome"/>
</dbReference>
<evidence type="ECO:0000313" key="3">
    <source>
        <dbReference type="EMBL" id="VEI21980.1"/>
    </source>
</evidence>
<evidence type="ECO:0000256" key="1">
    <source>
        <dbReference type="SAM" id="MobiDB-lite"/>
    </source>
</evidence>
<name>A0A7Z9D5K8_9MICC</name>